<keyword evidence="3 8" id="KW-0689">Ribosomal protein</keyword>
<reference evidence="8" key="1">
    <citation type="journal article" date="2019" name="Mol. Phylogenet. Evol.">
        <title>Morphological evolution and classification of the red algal order Ceramiales inferred using plastid phylogenomics.</title>
        <authorList>
            <person name="Diaz-Tapia P."/>
            <person name="Pasella M.M."/>
            <person name="Verbruggen H."/>
            <person name="Maggs C.A."/>
        </authorList>
    </citation>
    <scope>NUCLEOTIDE SEQUENCE</scope>
    <source>
        <strain evidence="8">PD3001_3</strain>
    </source>
</reference>
<dbReference type="GO" id="GO:1990904">
    <property type="term" value="C:ribonucleoprotein complex"/>
    <property type="evidence" value="ECO:0007669"/>
    <property type="project" value="UniProtKB-KW"/>
</dbReference>
<dbReference type="InterPro" id="IPR014722">
    <property type="entry name" value="Rib_uL2_dom2"/>
</dbReference>
<accession>A0A4D6WSB9</accession>
<dbReference type="SUPFAM" id="SSF50104">
    <property type="entry name" value="Translation proteins SH3-like domain"/>
    <property type="match status" value="1"/>
</dbReference>
<dbReference type="InterPro" id="IPR008991">
    <property type="entry name" value="Translation_prot_SH3-like_sf"/>
</dbReference>
<dbReference type="EMBL" id="MK814649">
    <property type="protein sequence ID" value="QCI06052.1"/>
    <property type="molecule type" value="Genomic_DNA"/>
</dbReference>
<dbReference type="InterPro" id="IPR041988">
    <property type="entry name" value="Ribosomal_uL24_KOW"/>
</dbReference>
<reference evidence="8" key="2">
    <citation type="submission" date="2019-04" db="EMBL/GenBank/DDBJ databases">
        <authorList>
            <person name="Pasella M."/>
        </authorList>
    </citation>
    <scope>NUCLEOTIDE SEQUENCE</scope>
    <source>
        <strain evidence="8">PD3001_3</strain>
    </source>
</reference>
<evidence type="ECO:0000256" key="4">
    <source>
        <dbReference type="ARBA" id="ARBA00023274"/>
    </source>
</evidence>
<sequence>MKKRKVQFMIGENVKVISGKHKGKTGKIKKILFKKNGLIIENINLKTKHIKPKQTDEQGKIIKIEAYIHSSNTIKNTVNDK</sequence>
<evidence type="ECO:0000256" key="3">
    <source>
        <dbReference type="ARBA" id="ARBA00022980"/>
    </source>
</evidence>
<evidence type="ECO:0000256" key="2">
    <source>
        <dbReference type="ARBA" id="ARBA00010618"/>
    </source>
</evidence>
<dbReference type="GO" id="GO:0003735">
    <property type="term" value="F:structural constituent of ribosome"/>
    <property type="evidence" value="ECO:0007669"/>
    <property type="project" value="InterPro"/>
</dbReference>
<dbReference type="PANTHER" id="PTHR12903">
    <property type="entry name" value="MITOCHONDRIAL RIBOSOMAL PROTEIN L24"/>
    <property type="match status" value="1"/>
</dbReference>
<keyword evidence="4" id="KW-0687">Ribonucleoprotein</keyword>
<dbReference type="AlphaFoldDB" id="A0A4D6WSB9"/>
<evidence type="ECO:0000259" key="7">
    <source>
        <dbReference type="SMART" id="SM00739"/>
    </source>
</evidence>
<organism evidence="8">
    <name type="scientific">Delesseria sanguinea</name>
    <dbReference type="NCBI Taxonomy" id="131097"/>
    <lineage>
        <taxon>Eukaryota</taxon>
        <taxon>Rhodophyta</taxon>
        <taxon>Florideophyceae</taxon>
        <taxon>Rhodymeniophycidae</taxon>
        <taxon>Ceramiales</taxon>
        <taxon>Delesseriaceae</taxon>
        <taxon>Delesseria</taxon>
    </lineage>
</organism>
<dbReference type="GO" id="GO:0005840">
    <property type="term" value="C:ribosome"/>
    <property type="evidence" value="ECO:0007669"/>
    <property type="project" value="UniProtKB-KW"/>
</dbReference>
<dbReference type="HAMAP" id="MF_01326_B">
    <property type="entry name" value="Ribosomal_uL24_B"/>
    <property type="match status" value="1"/>
</dbReference>
<comment type="similarity">
    <text evidence="2">Belongs to the universal ribosomal protein uL24 family.</text>
</comment>
<dbReference type="CDD" id="cd06089">
    <property type="entry name" value="KOW_RPL26"/>
    <property type="match status" value="1"/>
</dbReference>
<evidence type="ECO:0000256" key="5">
    <source>
        <dbReference type="ARBA" id="ARBA00035282"/>
    </source>
</evidence>
<evidence type="ECO:0000256" key="6">
    <source>
        <dbReference type="ARBA" id="ARBA00035361"/>
    </source>
</evidence>
<dbReference type="Pfam" id="PF17136">
    <property type="entry name" value="ribosomal_L24"/>
    <property type="match status" value="1"/>
</dbReference>
<geneLocation type="plastid" evidence="8"/>
<keyword evidence="8" id="KW-0934">Plastid</keyword>
<dbReference type="Pfam" id="PF00467">
    <property type="entry name" value="KOW"/>
    <property type="match status" value="1"/>
</dbReference>
<proteinExistence type="inferred from homology"/>
<dbReference type="GO" id="GO:0006412">
    <property type="term" value="P:translation"/>
    <property type="evidence" value="ECO:0007669"/>
    <property type="project" value="InterPro"/>
</dbReference>
<dbReference type="InterPro" id="IPR003256">
    <property type="entry name" value="Ribosomal_uL24"/>
</dbReference>
<protein>
    <recommendedName>
        <fullName evidence="5">Large ribosomal subunit protein uL24c</fullName>
    </recommendedName>
    <alternativeName>
        <fullName evidence="6">50S ribosomal protein L24, chloroplastic</fullName>
    </alternativeName>
</protein>
<dbReference type="InterPro" id="IPR057264">
    <property type="entry name" value="Ribosomal_uL24_C"/>
</dbReference>
<dbReference type="Gene3D" id="2.30.30.30">
    <property type="match status" value="1"/>
</dbReference>
<evidence type="ECO:0000256" key="1">
    <source>
        <dbReference type="ARBA" id="ARBA00004072"/>
    </source>
</evidence>
<evidence type="ECO:0000313" key="8">
    <source>
        <dbReference type="EMBL" id="QCI06052.1"/>
    </source>
</evidence>
<name>A0A4D6WSB9_9FLOR</name>
<dbReference type="NCBIfam" id="TIGR01079">
    <property type="entry name" value="rplX_bact"/>
    <property type="match status" value="1"/>
</dbReference>
<dbReference type="SMART" id="SM00739">
    <property type="entry name" value="KOW"/>
    <property type="match status" value="1"/>
</dbReference>
<dbReference type="GO" id="GO:0003723">
    <property type="term" value="F:RNA binding"/>
    <property type="evidence" value="ECO:0007669"/>
    <property type="project" value="InterPro"/>
</dbReference>
<dbReference type="InterPro" id="IPR005824">
    <property type="entry name" value="KOW"/>
</dbReference>
<feature type="domain" description="KOW" evidence="7">
    <location>
        <begin position="7"/>
        <end position="34"/>
    </location>
</feature>
<comment type="function">
    <text evidence="1">One of two assembly initiator proteins, it binds directly to the 5'-end of the 23S rRNA, where it nucleates assembly of the 50S subunit.</text>
</comment>
<gene>
    <name evidence="8" type="primary">rpl24</name>
</gene>